<dbReference type="EMBL" id="JAWWNJ010000161">
    <property type="protein sequence ID" value="KAK6978250.1"/>
    <property type="molecule type" value="Genomic_DNA"/>
</dbReference>
<organism evidence="4 5">
    <name type="scientific">Favolaschia claudopus</name>
    <dbReference type="NCBI Taxonomy" id="2862362"/>
    <lineage>
        <taxon>Eukaryota</taxon>
        <taxon>Fungi</taxon>
        <taxon>Dikarya</taxon>
        <taxon>Basidiomycota</taxon>
        <taxon>Agaricomycotina</taxon>
        <taxon>Agaricomycetes</taxon>
        <taxon>Agaricomycetidae</taxon>
        <taxon>Agaricales</taxon>
        <taxon>Marasmiineae</taxon>
        <taxon>Mycenaceae</taxon>
        <taxon>Favolaschia</taxon>
    </lineage>
</organism>
<reference evidence="4 5" key="1">
    <citation type="journal article" date="2024" name="J Genomics">
        <title>Draft genome sequencing and assembly of Favolaschia claudopus CIRM-BRFM 2984 isolated from oak limbs.</title>
        <authorList>
            <person name="Navarro D."/>
            <person name="Drula E."/>
            <person name="Chaduli D."/>
            <person name="Cazenave R."/>
            <person name="Ahrendt S."/>
            <person name="Wang J."/>
            <person name="Lipzen A."/>
            <person name="Daum C."/>
            <person name="Barry K."/>
            <person name="Grigoriev I.V."/>
            <person name="Favel A."/>
            <person name="Rosso M.N."/>
            <person name="Martin F."/>
        </authorList>
    </citation>
    <scope>NUCLEOTIDE SEQUENCE [LARGE SCALE GENOMIC DNA]</scope>
    <source>
        <strain evidence="4 5">CIRM-BRFM 2984</strain>
    </source>
</reference>
<keyword evidence="1" id="KW-1133">Transmembrane helix</keyword>
<keyword evidence="1" id="KW-0472">Membrane</keyword>
<dbReference type="EMBL" id="JAWWNJ010000161">
    <property type="protein sequence ID" value="KAK6978248.1"/>
    <property type="molecule type" value="Genomic_DNA"/>
</dbReference>
<protein>
    <submittedName>
        <fullName evidence="4">Uncharacterized protein</fullName>
    </submittedName>
</protein>
<comment type="caution">
    <text evidence="4">The sequence shown here is derived from an EMBL/GenBank/DDBJ whole genome shotgun (WGS) entry which is preliminary data.</text>
</comment>
<gene>
    <name evidence="2" type="ORF">R3P38DRAFT_3120111</name>
    <name evidence="3" type="ORF">R3P38DRAFT_3120112</name>
    <name evidence="4" type="ORF">R3P38DRAFT_3120113</name>
</gene>
<feature type="transmembrane region" description="Helical" evidence="1">
    <location>
        <begin position="40"/>
        <end position="59"/>
    </location>
</feature>
<keyword evidence="5" id="KW-1185">Reference proteome</keyword>
<evidence type="ECO:0000313" key="5">
    <source>
        <dbReference type="Proteomes" id="UP001362999"/>
    </source>
</evidence>
<accession>A0AAV9ZF19</accession>
<dbReference type="Proteomes" id="UP001362999">
    <property type="component" value="Unassembled WGS sequence"/>
</dbReference>
<keyword evidence="1" id="KW-0812">Transmembrane</keyword>
<sequence>MSCCIALLTRALPCWIVCSSISFPKLNVRAVGLSPTLTSLLWWCLAGFRIASIGVFGFTQ</sequence>
<evidence type="ECO:0000313" key="3">
    <source>
        <dbReference type="EMBL" id="KAK6978248.1"/>
    </source>
</evidence>
<name>A0AAV9ZF19_9AGAR</name>
<dbReference type="EMBL" id="JAWWNJ010000161">
    <property type="protein sequence ID" value="KAK6978247.1"/>
    <property type="molecule type" value="Genomic_DNA"/>
</dbReference>
<proteinExistence type="predicted"/>
<evidence type="ECO:0000313" key="2">
    <source>
        <dbReference type="EMBL" id="KAK6978247.1"/>
    </source>
</evidence>
<evidence type="ECO:0000256" key="1">
    <source>
        <dbReference type="SAM" id="Phobius"/>
    </source>
</evidence>
<evidence type="ECO:0000313" key="4">
    <source>
        <dbReference type="EMBL" id="KAK6978250.1"/>
    </source>
</evidence>
<dbReference type="AlphaFoldDB" id="A0AAV9ZF19"/>
<feature type="non-terminal residue" evidence="4">
    <location>
        <position position="60"/>
    </location>
</feature>